<dbReference type="AlphaFoldDB" id="A0A1A9EZ74"/>
<dbReference type="KEGG" id="mars:A8C75_11525"/>
<name>A0A1A9EZ74_9GAMM</name>
<reference evidence="2" key="1">
    <citation type="submission" date="2016-05" db="EMBL/GenBank/DDBJ databases">
        <authorList>
            <person name="Baek K."/>
            <person name="Yang S.-J."/>
        </authorList>
    </citation>
    <scope>NUCLEOTIDE SEQUENCE [LARGE SCALE GENOMIC DNA]</scope>
    <source>
        <strain evidence="2">ST58-10</strain>
    </source>
</reference>
<accession>A0A1A9EZ74</accession>
<gene>
    <name evidence="1" type="ORF">A8C75_11525</name>
</gene>
<proteinExistence type="predicted"/>
<organism evidence="1 2">
    <name type="scientific">Marinobacterium aestuarii</name>
    <dbReference type="NCBI Taxonomy" id="1821621"/>
    <lineage>
        <taxon>Bacteria</taxon>
        <taxon>Pseudomonadati</taxon>
        <taxon>Pseudomonadota</taxon>
        <taxon>Gammaproteobacteria</taxon>
        <taxon>Oceanospirillales</taxon>
        <taxon>Oceanospirillaceae</taxon>
        <taxon>Marinobacterium</taxon>
    </lineage>
</organism>
<evidence type="ECO:0000313" key="1">
    <source>
        <dbReference type="EMBL" id="ANG63040.1"/>
    </source>
</evidence>
<evidence type="ECO:0000313" key="2">
    <source>
        <dbReference type="Proteomes" id="UP000078070"/>
    </source>
</evidence>
<protein>
    <submittedName>
        <fullName evidence="1">Uncharacterized protein</fullName>
    </submittedName>
</protein>
<sequence length="100" mass="10901">MPRFEVITEAAFLLAFGIEHTDQPAYAGQRDGHLAGGLVQAGQVNDLLQRIYCRRPVCDRRMLVNGTGALQEVPAVGGRQGCFSAQGIRKSVRRSAVYGR</sequence>
<dbReference type="Proteomes" id="UP000078070">
    <property type="component" value="Chromosome"/>
</dbReference>
<reference evidence="1 2" key="2">
    <citation type="journal article" date="2018" name="Int. J. Syst. Evol. Microbiol.">
        <title>Marinobacterium aestuarii sp. nov., a benzene-degrading marine bacterium isolated from estuary sediment.</title>
        <authorList>
            <person name="Bae S.S."/>
            <person name="Jung J."/>
            <person name="Chung D."/>
            <person name="Baek K."/>
        </authorList>
    </citation>
    <scope>NUCLEOTIDE SEQUENCE [LARGE SCALE GENOMIC DNA]</scope>
    <source>
        <strain evidence="1 2">ST58-10</strain>
    </source>
</reference>
<keyword evidence="2" id="KW-1185">Reference proteome</keyword>
<dbReference type="EMBL" id="CP015839">
    <property type="protein sequence ID" value="ANG63040.1"/>
    <property type="molecule type" value="Genomic_DNA"/>
</dbReference>